<dbReference type="InterPro" id="IPR000064">
    <property type="entry name" value="NLP_P60_dom"/>
</dbReference>
<feature type="domain" description="NlpC/P60" evidence="6">
    <location>
        <begin position="266"/>
        <end position="381"/>
    </location>
</feature>
<evidence type="ECO:0000256" key="1">
    <source>
        <dbReference type="ARBA" id="ARBA00007074"/>
    </source>
</evidence>
<gene>
    <name evidence="7" type="ORF">ACFQBT_18275</name>
</gene>
<dbReference type="InterPro" id="IPR002477">
    <property type="entry name" value="Peptidoglycan-bd-like"/>
</dbReference>
<dbReference type="Pfam" id="PF01471">
    <property type="entry name" value="PG_binding_1"/>
    <property type="match status" value="2"/>
</dbReference>
<dbReference type="SUPFAM" id="SSF54001">
    <property type="entry name" value="Cysteine proteinases"/>
    <property type="match status" value="1"/>
</dbReference>
<keyword evidence="4" id="KW-0788">Thiol protease</keyword>
<organism evidence="7 8">
    <name type="scientific">Branchiibius cervicis</name>
    <dbReference type="NCBI Taxonomy" id="908252"/>
    <lineage>
        <taxon>Bacteria</taxon>
        <taxon>Bacillati</taxon>
        <taxon>Actinomycetota</taxon>
        <taxon>Actinomycetes</taxon>
        <taxon>Micrococcales</taxon>
        <taxon>Dermacoccaceae</taxon>
        <taxon>Branchiibius</taxon>
    </lineage>
</organism>
<dbReference type="SUPFAM" id="SSF47090">
    <property type="entry name" value="PGBD-like"/>
    <property type="match status" value="2"/>
</dbReference>
<evidence type="ECO:0000256" key="2">
    <source>
        <dbReference type="ARBA" id="ARBA00022670"/>
    </source>
</evidence>
<dbReference type="PROSITE" id="PS51935">
    <property type="entry name" value="NLPC_P60"/>
    <property type="match status" value="1"/>
</dbReference>
<accession>A0ABW2AXB4</accession>
<evidence type="ECO:0000313" key="8">
    <source>
        <dbReference type="Proteomes" id="UP001596356"/>
    </source>
</evidence>
<reference evidence="8" key="1">
    <citation type="journal article" date="2019" name="Int. J. Syst. Evol. Microbiol.">
        <title>The Global Catalogue of Microorganisms (GCM) 10K type strain sequencing project: providing services to taxonomists for standard genome sequencing and annotation.</title>
        <authorList>
            <consortium name="The Broad Institute Genomics Platform"/>
            <consortium name="The Broad Institute Genome Sequencing Center for Infectious Disease"/>
            <person name="Wu L."/>
            <person name="Ma J."/>
        </authorList>
    </citation>
    <scope>NUCLEOTIDE SEQUENCE [LARGE SCALE GENOMIC DNA]</scope>
    <source>
        <strain evidence="8">NBRC 106593</strain>
    </source>
</reference>
<sequence>MTTTAPTIPDARWSEAPRPRHQRQRPGLSAKVAPIVTSRKGLVLSGSALAVPASAGAVLAATPAEAAVSPVSAVRTPSVVHVTTTPSSPVVILSYNDTGALVKTLQQRLGGLELDGWFGPKTLAAVKAFQASKRLAVDGVVGPLTWTALGGFPGSSGGTGGSTGGSGSGGTSCAVKVLRYGSSGDAVQVLQQRLGRGLADDGEFGALTLAALKSYQAAKGLVVDGIAGPATWSALGGFPCGTGATGGTGGGGTGTGGGGTTTPVQGSLQQKAIAIAKQYLGIPYVLGGNTPAQGFDCSGLTKYVYAQLGVTLPRTARAQQAYLGNTNSPVPGDLVFFGYPAYHVGIYLGNNTMLAAPHPGEVVRIQPIYTTPSSYGHVTGN</sequence>
<dbReference type="PANTHER" id="PTHR47359:SF3">
    <property type="entry name" value="NLP_P60 DOMAIN-CONTAINING PROTEIN-RELATED"/>
    <property type="match status" value="1"/>
</dbReference>
<dbReference type="RefSeq" id="WP_377824934.1">
    <property type="nucleotide sequence ID" value="NZ_JBHSWJ010000002.1"/>
</dbReference>
<evidence type="ECO:0000256" key="4">
    <source>
        <dbReference type="ARBA" id="ARBA00022807"/>
    </source>
</evidence>
<comment type="caution">
    <text evidence="7">The sequence shown here is derived from an EMBL/GenBank/DDBJ whole genome shotgun (WGS) entry which is preliminary data.</text>
</comment>
<dbReference type="Pfam" id="PF00877">
    <property type="entry name" value="NLPC_P60"/>
    <property type="match status" value="1"/>
</dbReference>
<protein>
    <submittedName>
        <fullName evidence="7">Peptidoglycan-binding protein</fullName>
    </submittedName>
</protein>
<comment type="similarity">
    <text evidence="1">Belongs to the peptidase C40 family.</text>
</comment>
<evidence type="ECO:0000256" key="3">
    <source>
        <dbReference type="ARBA" id="ARBA00022801"/>
    </source>
</evidence>
<dbReference type="InterPro" id="IPR051794">
    <property type="entry name" value="PG_Endopeptidase_C40"/>
</dbReference>
<dbReference type="Gene3D" id="1.10.101.10">
    <property type="entry name" value="PGBD-like superfamily/PGBD"/>
    <property type="match status" value="2"/>
</dbReference>
<proteinExistence type="inferred from homology"/>
<evidence type="ECO:0000313" key="7">
    <source>
        <dbReference type="EMBL" id="MFC6715663.1"/>
    </source>
</evidence>
<evidence type="ECO:0000259" key="6">
    <source>
        <dbReference type="PROSITE" id="PS51935"/>
    </source>
</evidence>
<dbReference type="InterPro" id="IPR036365">
    <property type="entry name" value="PGBD-like_sf"/>
</dbReference>
<keyword evidence="3" id="KW-0378">Hydrolase</keyword>
<dbReference type="EMBL" id="JBHSWJ010000002">
    <property type="protein sequence ID" value="MFC6715663.1"/>
    <property type="molecule type" value="Genomic_DNA"/>
</dbReference>
<dbReference type="InterPro" id="IPR036366">
    <property type="entry name" value="PGBDSf"/>
</dbReference>
<keyword evidence="2" id="KW-0645">Protease</keyword>
<dbReference type="PANTHER" id="PTHR47359">
    <property type="entry name" value="PEPTIDOGLYCAN DL-ENDOPEPTIDASE CWLO"/>
    <property type="match status" value="1"/>
</dbReference>
<evidence type="ECO:0000256" key="5">
    <source>
        <dbReference type="SAM" id="MobiDB-lite"/>
    </source>
</evidence>
<name>A0ABW2AXB4_9MICO</name>
<dbReference type="Proteomes" id="UP001596356">
    <property type="component" value="Unassembled WGS sequence"/>
</dbReference>
<dbReference type="Gene3D" id="3.90.1720.10">
    <property type="entry name" value="endopeptidase domain like (from Nostoc punctiforme)"/>
    <property type="match status" value="1"/>
</dbReference>
<feature type="region of interest" description="Disordered" evidence="5">
    <location>
        <begin position="1"/>
        <end position="28"/>
    </location>
</feature>
<keyword evidence="8" id="KW-1185">Reference proteome</keyword>
<dbReference type="InterPro" id="IPR038765">
    <property type="entry name" value="Papain-like_cys_pep_sf"/>
</dbReference>